<gene>
    <name evidence="3" type="ORF">CVT25_007859</name>
</gene>
<keyword evidence="2" id="KW-0732">Signal</keyword>
<accession>A0A409XR46</accession>
<feature type="region of interest" description="Disordered" evidence="1">
    <location>
        <begin position="90"/>
        <end position="111"/>
    </location>
</feature>
<proteinExistence type="predicted"/>
<dbReference type="AlphaFoldDB" id="A0A409XR46"/>
<dbReference type="EMBL" id="NHYD01000809">
    <property type="protein sequence ID" value="PPQ93200.1"/>
    <property type="molecule type" value="Genomic_DNA"/>
</dbReference>
<comment type="caution">
    <text evidence="3">The sequence shown here is derived from an EMBL/GenBank/DDBJ whole genome shotgun (WGS) entry which is preliminary data.</text>
</comment>
<evidence type="ECO:0000256" key="2">
    <source>
        <dbReference type="SAM" id="SignalP"/>
    </source>
</evidence>
<protein>
    <submittedName>
        <fullName evidence="3">Uncharacterized protein</fullName>
    </submittedName>
</protein>
<keyword evidence="4" id="KW-1185">Reference proteome</keyword>
<feature type="compositionally biased region" description="Pro residues" evidence="1">
    <location>
        <begin position="101"/>
        <end position="111"/>
    </location>
</feature>
<feature type="chain" id="PRO_5019121228" evidence="2">
    <location>
        <begin position="22"/>
        <end position="266"/>
    </location>
</feature>
<evidence type="ECO:0000313" key="4">
    <source>
        <dbReference type="Proteomes" id="UP000283269"/>
    </source>
</evidence>
<name>A0A409XR46_PSICY</name>
<dbReference type="Proteomes" id="UP000283269">
    <property type="component" value="Unassembled WGS sequence"/>
</dbReference>
<reference evidence="3 4" key="1">
    <citation type="journal article" date="2018" name="Evol. Lett.">
        <title>Horizontal gene cluster transfer increased hallucinogenic mushroom diversity.</title>
        <authorList>
            <person name="Reynolds H.T."/>
            <person name="Vijayakumar V."/>
            <person name="Gluck-Thaler E."/>
            <person name="Korotkin H.B."/>
            <person name="Matheny P.B."/>
            <person name="Slot J.C."/>
        </authorList>
    </citation>
    <scope>NUCLEOTIDE SEQUENCE [LARGE SCALE GENOMIC DNA]</scope>
    <source>
        <strain evidence="3 4">2631</strain>
    </source>
</reference>
<sequence length="266" mass="28977">MGLVFDTPVILRLLAVSLCQASSSQLLLPFDSRLIAILAANTRSDQTHHIVSQYKYDWWNKDVASTTLDDKKLYAALSFHCEQLKSVLPRTAAPDDDGPRFRPPSPTPPPVPRIDLLAVPKILASVAGADPDCPMCNIYQQMAVDLYQMNVDAVRHNKALLLLAETESSLCERCVAGFYELHKAAVLKETANVPARDTDSGSAPAPALSSPPCSHWTWGESLTRENVLALGRSQQSEIHTRYGIELEDGNIAGNNSQTRITVGTGA</sequence>
<dbReference type="OrthoDB" id="3061359at2759"/>
<evidence type="ECO:0000256" key="1">
    <source>
        <dbReference type="SAM" id="MobiDB-lite"/>
    </source>
</evidence>
<feature type="signal peptide" evidence="2">
    <location>
        <begin position="1"/>
        <end position="21"/>
    </location>
</feature>
<organism evidence="3 4">
    <name type="scientific">Psilocybe cyanescens</name>
    <dbReference type="NCBI Taxonomy" id="93625"/>
    <lineage>
        <taxon>Eukaryota</taxon>
        <taxon>Fungi</taxon>
        <taxon>Dikarya</taxon>
        <taxon>Basidiomycota</taxon>
        <taxon>Agaricomycotina</taxon>
        <taxon>Agaricomycetes</taxon>
        <taxon>Agaricomycetidae</taxon>
        <taxon>Agaricales</taxon>
        <taxon>Agaricineae</taxon>
        <taxon>Strophariaceae</taxon>
        <taxon>Psilocybe</taxon>
    </lineage>
</organism>
<evidence type="ECO:0000313" key="3">
    <source>
        <dbReference type="EMBL" id="PPQ93200.1"/>
    </source>
</evidence>
<dbReference type="InParanoid" id="A0A409XR46"/>